<feature type="active site" evidence="5">
    <location>
        <position position="80"/>
    </location>
</feature>
<dbReference type="PROSITE" id="PS51679">
    <property type="entry name" value="SAM_MT_C5"/>
    <property type="match status" value="1"/>
</dbReference>
<dbReference type="SUPFAM" id="SSF53335">
    <property type="entry name" value="S-adenosyl-L-methionine-dependent methyltransferases"/>
    <property type="match status" value="1"/>
</dbReference>
<dbReference type="AlphaFoldDB" id="A0AAN3BCI5"/>
<dbReference type="Gene3D" id="3.90.120.10">
    <property type="entry name" value="DNA Methylase, subunit A, domain 2"/>
    <property type="match status" value="1"/>
</dbReference>
<reference evidence="8 9" key="1">
    <citation type="submission" date="2018-06" db="EMBL/GenBank/DDBJ databases">
        <authorList>
            <consortium name="PulseNet: The National Subtyping Network for Foodborne Disease Surveillance"/>
            <person name="Tarr C.L."/>
            <person name="Trees E."/>
            <person name="Katz L.S."/>
            <person name="Carleton-Romer H.A."/>
            <person name="Stroika S."/>
            <person name="Kucerova Z."/>
            <person name="Roache K.F."/>
            <person name="Sabol A.L."/>
            <person name="Besser J."/>
            <person name="Gerner-Smidt P."/>
        </authorList>
    </citation>
    <scope>NUCLEOTIDE SEQUENCE [LARGE SCALE GENOMIC DNA]</scope>
    <source>
        <strain evidence="8 9">PNUSAL000134</strain>
    </source>
</reference>
<dbReference type="InterPro" id="IPR031303">
    <property type="entry name" value="C5_meth_CS"/>
</dbReference>
<accession>A0AAN3BCI5</accession>
<dbReference type="InterPro" id="IPR029063">
    <property type="entry name" value="SAM-dependent_MTases_sf"/>
</dbReference>
<evidence type="ECO:0000256" key="6">
    <source>
        <dbReference type="RuleBase" id="RU000416"/>
    </source>
</evidence>
<protein>
    <recommendedName>
        <fullName evidence="7">Cytosine-specific methyltransferase</fullName>
        <ecNumber evidence="7">2.1.1.37</ecNumber>
    </recommendedName>
</protein>
<evidence type="ECO:0000256" key="5">
    <source>
        <dbReference type="PROSITE-ProRule" id="PRU01016"/>
    </source>
</evidence>
<keyword evidence="1 5" id="KW-0489">Methyltransferase</keyword>
<proteinExistence type="inferred from homology"/>
<dbReference type="CDD" id="cd00315">
    <property type="entry name" value="Cyt_C5_DNA_methylase"/>
    <property type="match status" value="1"/>
</dbReference>
<organism evidence="8 9">
    <name type="scientific">Listeria monocytogenes</name>
    <dbReference type="NCBI Taxonomy" id="1639"/>
    <lineage>
        <taxon>Bacteria</taxon>
        <taxon>Bacillati</taxon>
        <taxon>Bacillota</taxon>
        <taxon>Bacilli</taxon>
        <taxon>Bacillales</taxon>
        <taxon>Listeriaceae</taxon>
        <taxon>Listeria</taxon>
    </lineage>
</organism>
<dbReference type="NCBIfam" id="TIGR00675">
    <property type="entry name" value="dcm"/>
    <property type="match status" value="1"/>
</dbReference>
<dbReference type="GO" id="GO:0009307">
    <property type="term" value="P:DNA restriction-modification system"/>
    <property type="evidence" value="ECO:0007669"/>
    <property type="project" value="UniProtKB-KW"/>
</dbReference>
<dbReference type="Pfam" id="PF00145">
    <property type="entry name" value="DNA_methylase"/>
    <property type="match status" value="1"/>
</dbReference>
<dbReference type="PROSITE" id="PS00094">
    <property type="entry name" value="C5_MTASE_1"/>
    <property type="match status" value="1"/>
</dbReference>
<dbReference type="Gene3D" id="3.40.50.150">
    <property type="entry name" value="Vaccinia Virus protein VP39"/>
    <property type="match status" value="1"/>
</dbReference>
<dbReference type="PANTHER" id="PTHR46098">
    <property type="entry name" value="TRNA (CYTOSINE(38)-C(5))-METHYLTRANSFERASE"/>
    <property type="match status" value="1"/>
</dbReference>
<dbReference type="InterPro" id="IPR018117">
    <property type="entry name" value="C5_DNA_meth_AS"/>
</dbReference>
<comment type="caution">
    <text evidence="8">The sequence shown here is derived from an EMBL/GenBank/DDBJ whole genome shotgun (WGS) entry which is preliminary data.</text>
</comment>
<sequence length="366" mass="42074">MKFLDLFSGIGGFRLGLERAGHTAIGYCEIDEKARKSYQAIFNPKNEWTAKDITKVTDKEWRDLNQIYGTIDLISGGFPCQAFSLSGRRKGFDDARGTLFFDLMRAAQQIKPRLLFFENVSGLLSHEDGRTFATILSIMDECGYDVEWRVLNSKTYGYVPQNRERIYIIGHSRKESFYKIFPLREIPQTIFRKQHYSNVTNVVGVTRERNAPRFGNTQAVYSDKGIIGTLMASDDGNAKQILEEIHSFEEDDVFIKIPNQIETLSFPQQLSLFEDIKKSRTSYLVTKIAMIEDQALPIISKGDISFADSRFFRLRRLTAKEYWRLQSFPDWAYERAAAVNLESALYKQAGNSVTVNVIYEIAKKLY</sequence>
<comment type="catalytic activity">
    <reaction evidence="7">
        <text>a 2'-deoxycytidine in DNA + S-adenosyl-L-methionine = a 5-methyl-2'-deoxycytidine in DNA + S-adenosyl-L-homocysteine + H(+)</text>
        <dbReference type="Rhea" id="RHEA:13681"/>
        <dbReference type="Rhea" id="RHEA-COMP:11369"/>
        <dbReference type="Rhea" id="RHEA-COMP:11370"/>
        <dbReference type="ChEBI" id="CHEBI:15378"/>
        <dbReference type="ChEBI" id="CHEBI:57856"/>
        <dbReference type="ChEBI" id="CHEBI:59789"/>
        <dbReference type="ChEBI" id="CHEBI:85452"/>
        <dbReference type="ChEBI" id="CHEBI:85454"/>
        <dbReference type="EC" id="2.1.1.37"/>
    </reaction>
</comment>
<dbReference type="GO" id="GO:0032259">
    <property type="term" value="P:methylation"/>
    <property type="evidence" value="ECO:0007669"/>
    <property type="project" value="UniProtKB-KW"/>
</dbReference>
<evidence type="ECO:0000313" key="9">
    <source>
        <dbReference type="Proteomes" id="UP000336166"/>
    </source>
</evidence>
<keyword evidence="4" id="KW-0680">Restriction system</keyword>
<dbReference type="EMBL" id="AAAREG010000004">
    <property type="protein sequence ID" value="EAE2354140.1"/>
    <property type="molecule type" value="Genomic_DNA"/>
</dbReference>
<dbReference type="PANTHER" id="PTHR46098:SF1">
    <property type="entry name" value="TRNA (CYTOSINE(38)-C(5))-METHYLTRANSFERASE"/>
    <property type="match status" value="1"/>
</dbReference>
<dbReference type="InterPro" id="IPR001525">
    <property type="entry name" value="C5_MeTfrase"/>
</dbReference>
<evidence type="ECO:0000256" key="3">
    <source>
        <dbReference type="ARBA" id="ARBA00022691"/>
    </source>
</evidence>
<evidence type="ECO:0000256" key="4">
    <source>
        <dbReference type="ARBA" id="ARBA00022747"/>
    </source>
</evidence>
<name>A0AAN3BCI5_LISMN</name>
<dbReference type="PRINTS" id="PR00105">
    <property type="entry name" value="C5METTRFRASE"/>
</dbReference>
<dbReference type="EC" id="2.1.1.37" evidence="7"/>
<evidence type="ECO:0000256" key="2">
    <source>
        <dbReference type="ARBA" id="ARBA00022679"/>
    </source>
</evidence>
<evidence type="ECO:0000256" key="7">
    <source>
        <dbReference type="RuleBase" id="RU000417"/>
    </source>
</evidence>
<dbReference type="Proteomes" id="UP000336166">
    <property type="component" value="Unassembled WGS sequence"/>
</dbReference>
<evidence type="ECO:0000256" key="1">
    <source>
        <dbReference type="ARBA" id="ARBA00022603"/>
    </source>
</evidence>
<dbReference type="InterPro" id="IPR050750">
    <property type="entry name" value="C5-MTase"/>
</dbReference>
<comment type="similarity">
    <text evidence="5 6">Belongs to the class I-like SAM-binding methyltransferase superfamily. C5-methyltransferase family.</text>
</comment>
<dbReference type="GO" id="GO:0003886">
    <property type="term" value="F:DNA (cytosine-5-)-methyltransferase activity"/>
    <property type="evidence" value="ECO:0007669"/>
    <property type="project" value="UniProtKB-EC"/>
</dbReference>
<evidence type="ECO:0000313" key="8">
    <source>
        <dbReference type="EMBL" id="EAE2354140.1"/>
    </source>
</evidence>
<dbReference type="PROSITE" id="PS00095">
    <property type="entry name" value="C5_MTASE_2"/>
    <property type="match status" value="1"/>
</dbReference>
<gene>
    <name evidence="8" type="ORF">Y261_07270</name>
</gene>
<keyword evidence="3 5" id="KW-0949">S-adenosyl-L-methionine</keyword>
<keyword evidence="2 5" id="KW-0808">Transferase</keyword>